<evidence type="ECO:0000256" key="4">
    <source>
        <dbReference type="ARBA" id="ARBA00022723"/>
    </source>
</evidence>
<dbReference type="AlphaFoldDB" id="A0A6M3LJ94"/>
<evidence type="ECO:0000256" key="2">
    <source>
        <dbReference type="ARBA" id="ARBA00011044"/>
    </source>
</evidence>
<protein>
    <submittedName>
        <fullName evidence="11">Putative transposase</fullName>
    </submittedName>
</protein>
<organism evidence="11">
    <name type="scientific">viral metagenome</name>
    <dbReference type="NCBI Taxonomy" id="1070528"/>
    <lineage>
        <taxon>unclassified sequences</taxon>
        <taxon>metagenomes</taxon>
        <taxon>organismal metagenomes</taxon>
    </lineage>
</organism>
<gene>
    <name evidence="11" type="ORF">MM415B04397_0003</name>
</gene>
<dbReference type="Pfam" id="PF12323">
    <property type="entry name" value="HTH_OrfB_IS605"/>
    <property type="match status" value="1"/>
</dbReference>
<name>A0A6M3LJ94_9ZZZZ</name>
<keyword evidence="6" id="KW-0238">DNA-binding</keyword>
<dbReference type="GO" id="GO:0032196">
    <property type="term" value="P:transposition"/>
    <property type="evidence" value="ECO:0007669"/>
    <property type="project" value="UniProtKB-KW"/>
</dbReference>
<dbReference type="NCBIfam" id="NF040570">
    <property type="entry name" value="guided_TnpB"/>
    <property type="match status" value="1"/>
</dbReference>
<dbReference type="Pfam" id="PF01385">
    <property type="entry name" value="OrfB_IS605"/>
    <property type="match status" value="1"/>
</dbReference>
<dbReference type="InterPro" id="IPR001959">
    <property type="entry name" value="Transposase"/>
</dbReference>
<evidence type="ECO:0000259" key="9">
    <source>
        <dbReference type="Pfam" id="PF07282"/>
    </source>
</evidence>
<dbReference type="GO" id="GO:0046872">
    <property type="term" value="F:metal ion binding"/>
    <property type="evidence" value="ECO:0007669"/>
    <property type="project" value="UniProtKB-KW"/>
</dbReference>
<dbReference type="NCBIfam" id="TIGR01766">
    <property type="entry name" value="IS200/IS605 family accessory protein TnpB-like domain"/>
    <property type="match status" value="1"/>
</dbReference>
<proteinExistence type="inferred from homology"/>
<keyword evidence="3" id="KW-0815">Transposition</keyword>
<feature type="domain" description="Transposase putative helix-turn-helix" evidence="10">
    <location>
        <begin position="1"/>
        <end position="46"/>
    </location>
</feature>
<evidence type="ECO:0000256" key="7">
    <source>
        <dbReference type="ARBA" id="ARBA00023172"/>
    </source>
</evidence>
<evidence type="ECO:0000256" key="6">
    <source>
        <dbReference type="ARBA" id="ARBA00023125"/>
    </source>
</evidence>
<reference evidence="11" key="1">
    <citation type="submission" date="2020-03" db="EMBL/GenBank/DDBJ databases">
        <title>The deep terrestrial virosphere.</title>
        <authorList>
            <person name="Holmfeldt K."/>
            <person name="Nilsson E."/>
            <person name="Simone D."/>
            <person name="Lopez-Fernandez M."/>
            <person name="Wu X."/>
            <person name="de Brujin I."/>
            <person name="Lundin D."/>
            <person name="Andersson A."/>
            <person name="Bertilsson S."/>
            <person name="Dopson M."/>
        </authorList>
    </citation>
    <scope>NUCLEOTIDE SEQUENCE</scope>
    <source>
        <strain evidence="11">MM415B04397</strain>
    </source>
</reference>
<dbReference type="Pfam" id="PF07282">
    <property type="entry name" value="Cas12f1-like_TNB"/>
    <property type="match status" value="1"/>
</dbReference>
<keyword evidence="4" id="KW-0479">Metal-binding</keyword>
<evidence type="ECO:0000313" key="11">
    <source>
        <dbReference type="EMBL" id="QJA92965.1"/>
    </source>
</evidence>
<dbReference type="GO" id="GO:0006310">
    <property type="term" value="P:DNA recombination"/>
    <property type="evidence" value="ECO:0007669"/>
    <property type="project" value="UniProtKB-KW"/>
</dbReference>
<accession>A0A6M3LJ94</accession>
<feature type="domain" description="Probable transposase IS891/IS1136/IS1341" evidence="8">
    <location>
        <begin position="164"/>
        <end position="278"/>
    </location>
</feature>
<dbReference type="PANTHER" id="PTHR30405">
    <property type="entry name" value="TRANSPOSASE"/>
    <property type="match status" value="1"/>
</dbReference>
<dbReference type="EMBL" id="MT143111">
    <property type="protein sequence ID" value="QJA92965.1"/>
    <property type="molecule type" value="Genomic_DNA"/>
</dbReference>
<evidence type="ECO:0000256" key="1">
    <source>
        <dbReference type="ARBA" id="ARBA00008761"/>
    </source>
</evidence>
<evidence type="ECO:0000259" key="8">
    <source>
        <dbReference type="Pfam" id="PF01385"/>
    </source>
</evidence>
<dbReference type="InterPro" id="IPR010095">
    <property type="entry name" value="Cas12f1-like_TNB"/>
</dbReference>
<dbReference type="PANTHER" id="PTHR30405:SF25">
    <property type="entry name" value="RNA-GUIDED DNA ENDONUCLEASE INSQ-RELATED"/>
    <property type="match status" value="1"/>
</dbReference>
<sequence length="368" mass="42711">MRKTFKYRLFPSHKQVTILEQTLDGCRWFYNHLLEQRKTAWETEKKSLSRYDQSNSLKTLKQEQPFLNNIHSQVLQNISMRIDLAFRAFFRRIKSGDKPGYPRFRGKFRYDSFCYPQSGFKLLKNVVQLSKIGGVKIKLHRPIEGTIKTCTVKCTPTGKWFVSFACDIEYEPVEQPVEPAIGIDMGLESFATFSNGEQIENPRFFRKEEKALAKVQRKLSAQEKATKARAKARKVVARVHERISWKRENFAHQESRKLVNKFNTIVVEDLSINDMQKNNFRCINKSIGDVAWRMFLNLIEYKAEYAGKRVIKVNPAYTSQNCSRCGNRQKLRLSDRVYHCPCCNLSLLRDINAAFNILALGTQGLASA</sequence>
<comment type="similarity">
    <text evidence="2">In the N-terminal section; belongs to the transposase 2 family.</text>
</comment>
<dbReference type="InterPro" id="IPR021027">
    <property type="entry name" value="Transposase_put_HTH"/>
</dbReference>
<dbReference type="InterPro" id="IPR051399">
    <property type="entry name" value="RNA-guided_DNA_endo/Transpos"/>
</dbReference>
<keyword evidence="5" id="KW-0862">Zinc</keyword>
<dbReference type="GO" id="GO:0003677">
    <property type="term" value="F:DNA binding"/>
    <property type="evidence" value="ECO:0007669"/>
    <property type="project" value="UniProtKB-KW"/>
</dbReference>
<feature type="domain" description="Cas12f1-like TNB" evidence="9">
    <location>
        <begin position="292"/>
        <end position="357"/>
    </location>
</feature>
<evidence type="ECO:0000256" key="5">
    <source>
        <dbReference type="ARBA" id="ARBA00022833"/>
    </source>
</evidence>
<evidence type="ECO:0000256" key="3">
    <source>
        <dbReference type="ARBA" id="ARBA00022578"/>
    </source>
</evidence>
<keyword evidence="7" id="KW-0233">DNA recombination</keyword>
<evidence type="ECO:0000259" key="10">
    <source>
        <dbReference type="Pfam" id="PF12323"/>
    </source>
</evidence>
<comment type="similarity">
    <text evidence="1">In the C-terminal section; belongs to the transposase 35 family.</text>
</comment>